<keyword evidence="2" id="KW-1185">Reference proteome</keyword>
<sequence length="123" mass="13179">MEGIRYGWFNNGNGSETAPVQATLHIVHKGSVGAYTPTAEDNGAYMVFDFDGDVQMTLPAALSYPEANPFSMFVVNTLGGIAFLPETPFVGYAPYASQNVTCGLLRGTANWYATGTNNKEELA</sequence>
<evidence type="ECO:0000313" key="2">
    <source>
        <dbReference type="Proteomes" id="UP000244827"/>
    </source>
</evidence>
<proteinExistence type="predicted"/>
<evidence type="ECO:0000313" key="1">
    <source>
        <dbReference type="EMBL" id="ATN92886.1"/>
    </source>
</evidence>
<dbReference type="EMBL" id="MF893340">
    <property type="protein sequence ID" value="ATN92886.1"/>
    <property type="molecule type" value="Genomic_DNA"/>
</dbReference>
<name>A0A2R2YAU0_9CAUD</name>
<accession>A0A2R2YAU0</accession>
<reference evidence="1 2" key="1">
    <citation type="journal article" date="2018" name="Arch. Virol.">
        <title>Genomic characterization and phylogenetic analysis of the novel Pseudomonas phage PPSC2.</title>
        <authorList>
            <person name="Wu X."/>
            <person name="Wu Y."/>
            <person name="Tang Y."/>
            <person name="Gan B."/>
        </authorList>
    </citation>
    <scope>NUCLEOTIDE SEQUENCE [LARGE SCALE GENOMIC DNA]</scope>
</reference>
<protein>
    <submittedName>
        <fullName evidence="1">Uncharacterized protein</fullName>
    </submittedName>
</protein>
<organism evidence="1 2">
    <name type="scientific">Pseudomonas phage PPSC2</name>
    <dbReference type="NCBI Taxonomy" id="2041350"/>
    <lineage>
        <taxon>Viruses</taxon>
        <taxon>Duplodnaviria</taxon>
        <taxon>Heunggongvirae</taxon>
        <taxon>Uroviricota</taxon>
        <taxon>Caudoviricetes</taxon>
        <taxon>Vandenendeviridae</taxon>
        <taxon>Gorskivirinae</taxon>
        <taxon>Shenlongvirus</taxon>
        <taxon>Shenlongvirus PPSC2</taxon>
    </lineage>
</organism>
<gene>
    <name evidence="1" type="ORF">PPSC2_123</name>
</gene>
<dbReference type="Proteomes" id="UP000244827">
    <property type="component" value="Segment"/>
</dbReference>